<dbReference type="GO" id="GO:0022857">
    <property type="term" value="F:transmembrane transporter activity"/>
    <property type="evidence" value="ECO:0007669"/>
    <property type="project" value="InterPro"/>
</dbReference>
<dbReference type="Pfam" id="PF07690">
    <property type="entry name" value="MFS_1"/>
    <property type="match status" value="1"/>
</dbReference>
<dbReference type="Gene3D" id="1.20.1250.20">
    <property type="entry name" value="MFS general substrate transporter like domains"/>
    <property type="match status" value="1"/>
</dbReference>
<gene>
    <name evidence="3" type="ORF">S06H3_46704</name>
</gene>
<organism evidence="3">
    <name type="scientific">marine sediment metagenome</name>
    <dbReference type="NCBI Taxonomy" id="412755"/>
    <lineage>
        <taxon>unclassified sequences</taxon>
        <taxon>metagenomes</taxon>
        <taxon>ecological metagenomes</taxon>
    </lineage>
</organism>
<keyword evidence="1" id="KW-1133">Transmembrane helix</keyword>
<evidence type="ECO:0000256" key="1">
    <source>
        <dbReference type="SAM" id="Phobius"/>
    </source>
</evidence>
<name>X1NGA1_9ZZZZ</name>
<dbReference type="InterPro" id="IPR011701">
    <property type="entry name" value="MFS"/>
</dbReference>
<feature type="transmembrane region" description="Helical" evidence="1">
    <location>
        <begin position="41"/>
        <end position="64"/>
    </location>
</feature>
<feature type="domain" description="Major facilitator superfamily (MFS) profile" evidence="2">
    <location>
        <begin position="24"/>
        <end position="258"/>
    </location>
</feature>
<proteinExistence type="predicted"/>
<feature type="transmembrane region" description="Helical" evidence="1">
    <location>
        <begin position="181"/>
        <end position="200"/>
    </location>
</feature>
<feature type="transmembrane region" description="Helical" evidence="1">
    <location>
        <begin position="16"/>
        <end position="35"/>
    </location>
</feature>
<sequence>RKLKSPVSRGRMRRRGFFTGFGFNVIVLGIASLLTDVSTEMMLPLFPIFTVQVLGAAPAVLGLIEGLAESAASLLKVFSGWWSDRIGKRKPLIVGGYWLSTVAKPFLALASTWAHALGVRFMDRVGKGIRTSPRDALLADSCAPNIRGKAFGFHRALDTIGAILGPAFAFLLLLFLGFRDIFLLASIPAILAVAVLVFFAREVRRKRAPKLSFKAGLGSLSPSFRRYLAVVTLFSLGNLSWAFLILRASELGLGTGQV</sequence>
<evidence type="ECO:0000259" key="2">
    <source>
        <dbReference type="PROSITE" id="PS50850"/>
    </source>
</evidence>
<comment type="caution">
    <text evidence="3">The sequence shown here is derived from an EMBL/GenBank/DDBJ whole genome shotgun (WGS) entry which is preliminary data.</text>
</comment>
<dbReference type="InterPro" id="IPR020846">
    <property type="entry name" value="MFS_dom"/>
</dbReference>
<feature type="transmembrane region" description="Helical" evidence="1">
    <location>
        <begin position="156"/>
        <end position="175"/>
    </location>
</feature>
<dbReference type="EMBL" id="BARV01029270">
    <property type="protein sequence ID" value="GAI43042.1"/>
    <property type="molecule type" value="Genomic_DNA"/>
</dbReference>
<protein>
    <recommendedName>
        <fullName evidence="2">Major facilitator superfamily (MFS) profile domain-containing protein</fullName>
    </recommendedName>
</protein>
<dbReference type="InterPro" id="IPR036259">
    <property type="entry name" value="MFS_trans_sf"/>
</dbReference>
<dbReference type="PROSITE" id="PS50850">
    <property type="entry name" value="MFS"/>
    <property type="match status" value="1"/>
</dbReference>
<reference evidence="3" key="1">
    <citation type="journal article" date="2014" name="Front. Microbiol.">
        <title>High frequency of phylogenetically diverse reductive dehalogenase-homologous genes in deep subseafloor sedimentary metagenomes.</title>
        <authorList>
            <person name="Kawai M."/>
            <person name="Futagami T."/>
            <person name="Toyoda A."/>
            <person name="Takaki Y."/>
            <person name="Nishi S."/>
            <person name="Hori S."/>
            <person name="Arai W."/>
            <person name="Tsubouchi T."/>
            <person name="Morono Y."/>
            <person name="Uchiyama I."/>
            <person name="Ito T."/>
            <person name="Fujiyama A."/>
            <person name="Inagaki F."/>
            <person name="Takami H."/>
        </authorList>
    </citation>
    <scope>NUCLEOTIDE SEQUENCE</scope>
    <source>
        <strain evidence="3">Expedition CK06-06</strain>
    </source>
</reference>
<accession>X1NGA1</accession>
<feature type="non-terminal residue" evidence="3">
    <location>
        <position position="1"/>
    </location>
</feature>
<dbReference type="AlphaFoldDB" id="X1NGA1"/>
<dbReference type="SUPFAM" id="SSF103473">
    <property type="entry name" value="MFS general substrate transporter"/>
    <property type="match status" value="1"/>
</dbReference>
<keyword evidence="1" id="KW-0812">Transmembrane</keyword>
<keyword evidence="1" id="KW-0472">Membrane</keyword>
<dbReference type="PANTHER" id="PTHR23518">
    <property type="entry name" value="C-METHYLTRANSFERASE"/>
    <property type="match status" value="1"/>
</dbReference>
<dbReference type="PANTHER" id="PTHR23518:SF2">
    <property type="entry name" value="MAJOR FACILITATOR SUPERFAMILY TRANSPORTER"/>
    <property type="match status" value="1"/>
</dbReference>
<feature type="transmembrane region" description="Helical" evidence="1">
    <location>
        <begin position="227"/>
        <end position="246"/>
    </location>
</feature>
<feature type="non-terminal residue" evidence="3">
    <location>
        <position position="258"/>
    </location>
</feature>
<dbReference type="CDD" id="cd17370">
    <property type="entry name" value="MFS_MJ1317_like"/>
    <property type="match status" value="1"/>
</dbReference>
<evidence type="ECO:0000313" key="3">
    <source>
        <dbReference type="EMBL" id="GAI43042.1"/>
    </source>
</evidence>